<proteinExistence type="predicted"/>
<dbReference type="STRING" id="935700.jaqu_18610"/>
<protein>
    <submittedName>
        <fullName evidence="2">Uncharacterized protein</fullName>
    </submittedName>
</protein>
<comment type="caution">
    <text evidence="2">The sequence shown here is derived from an EMBL/GenBank/DDBJ whole genome shotgun (WGS) entry which is preliminary data.</text>
</comment>
<dbReference type="AlphaFoldDB" id="A0A0D1CNS9"/>
<evidence type="ECO:0000313" key="2">
    <source>
        <dbReference type="EMBL" id="KIT16377.1"/>
    </source>
</evidence>
<dbReference type="OrthoDB" id="7862177at2"/>
<organism evidence="2 3">
    <name type="scientific">Jannaschia aquimarina</name>
    <dbReference type="NCBI Taxonomy" id="935700"/>
    <lineage>
        <taxon>Bacteria</taxon>
        <taxon>Pseudomonadati</taxon>
        <taxon>Pseudomonadota</taxon>
        <taxon>Alphaproteobacteria</taxon>
        <taxon>Rhodobacterales</taxon>
        <taxon>Roseobacteraceae</taxon>
        <taxon>Jannaschia</taxon>
    </lineage>
</organism>
<accession>A0A0D1CNS9</accession>
<evidence type="ECO:0000256" key="1">
    <source>
        <dbReference type="SAM" id="MobiDB-lite"/>
    </source>
</evidence>
<sequence length="85" mass="9655">MDKNIPEYFYTVDLGPNFGPRLNKLAAMASFEDDVEAFAAILLSGAIEQLEASEVRFRKELDEYDENRPHSLGDPRGEMDDDIPF</sequence>
<dbReference type="PATRIC" id="fig|935700.4.peg.1929"/>
<feature type="region of interest" description="Disordered" evidence="1">
    <location>
        <begin position="63"/>
        <end position="85"/>
    </location>
</feature>
<gene>
    <name evidence="2" type="ORF">jaqu_18610</name>
</gene>
<feature type="compositionally biased region" description="Basic and acidic residues" evidence="1">
    <location>
        <begin position="63"/>
        <end position="78"/>
    </location>
</feature>
<dbReference type="Proteomes" id="UP000032232">
    <property type="component" value="Unassembled WGS sequence"/>
</dbReference>
<reference evidence="2 3" key="1">
    <citation type="submission" date="2015-02" db="EMBL/GenBank/DDBJ databases">
        <title>Genome Sequence of Jannaschia aquimarina DSM28248, a member of the Roseobacter clade.</title>
        <authorList>
            <person name="Voget S."/>
            <person name="Daniel R."/>
        </authorList>
    </citation>
    <scope>NUCLEOTIDE SEQUENCE [LARGE SCALE GENOMIC DNA]</scope>
    <source>
        <strain evidence="2 3">GSW-M26</strain>
    </source>
</reference>
<evidence type="ECO:0000313" key="3">
    <source>
        <dbReference type="Proteomes" id="UP000032232"/>
    </source>
</evidence>
<name>A0A0D1CNS9_9RHOB</name>
<dbReference type="EMBL" id="JYFE01000035">
    <property type="protein sequence ID" value="KIT16377.1"/>
    <property type="molecule type" value="Genomic_DNA"/>
</dbReference>
<keyword evidence="3" id="KW-1185">Reference proteome</keyword>
<dbReference type="RefSeq" id="WP_043918691.1">
    <property type="nucleotide sequence ID" value="NZ_FZPF01000005.1"/>
</dbReference>